<proteinExistence type="predicted"/>
<gene>
    <name evidence="1" type="ORF">AB0L16_29255</name>
</gene>
<evidence type="ECO:0000313" key="1">
    <source>
        <dbReference type="EMBL" id="MEV5510465.1"/>
    </source>
</evidence>
<evidence type="ECO:0000313" key="2">
    <source>
        <dbReference type="Proteomes" id="UP001552594"/>
    </source>
</evidence>
<reference evidence="1 2" key="1">
    <citation type="submission" date="2024-06" db="EMBL/GenBank/DDBJ databases">
        <title>The Natural Products Discovery Center: Release of the First 8490 Sequenced Strains for Exploring Actinobacteria Biosynthetic Diversity.</title>
        <authorList>
            <person name="Kalkreuter E."/>
            <person name="Kautsar S.A."/>
            <person name="Yang D."/>
            <person name="Bader C.D."/>
            <person name="Teijaro C.N."/>
            <person name="Fluegel L."/>
            <person name="Davis C.M."/>
            <person name="Simpson J.R."/>
            <person name="Lauterbach L."/>
            <person name="Steele A.D."/>
            <person name="Gui C."/>
            <person name="Meng S."/>
            <person name="Li G."/>
            <person name="Viehrig K."/>
            <person name="Ye F."/>
            <person name="Su P."/>
            <person name="Kiefer A.F."/>
            <person name="Nichols A."/>
            <person name="Cepeda A.J."/>
            <person name="Yan W."/>
            <person name="Fan B."/>
            <person name="Jiang Y."/>
            <person name="Adhikari A."/>
            <person name="Zheng C.-J."/>
            <person name="Schuster L."/>
            <person name="Cowan T.M."/>
            <person name="Smanski M.J."/>
            <person name="Chevrette M.G."/>
            <person name="De Carvalho L.P.S."/>
            <person name="Shen B."/>
        </authorList>
    </citation>
    <scope>NUCLEOTIDE SEQUENCE [LARGE SCALE GENOMIC DNA]</scope>
    <source>
        <strain evidence="1 2">NPDC052347</strain>
    </source>
</reference>
<dbReference type="EMBL" id="JBFAUK010000032">
    <property type="protein sequence ID" value="MEV5510465.1"/>
    <property type="molecule type" value="Genomic_DNA"/>
</dbReference>
<name>A0ABV3K5X2_STRON</name>
<organism evidence="1 2">
    <name type="scientific">Streptomyces orinoci</name>
    <name type="common">Streptoverticillium orinoci</name>
    <dbReference type="NCBI Taxonomy" id="67339"/>
    <lineage>
        <taxon>Bacteria</taxon>
        <taxon>Bacillati</taxon>
        <taxon>Actinomycetota</taxon>
        <taxon>Actinomycetes</taxon>
        <taxon>Kitasatosporales</taxon>
        <taxon>Streptomycetaceae</taxon>
        <taxon>Streptomyces</taxon>
    </lineage>
</organism>
<protein>
    <submittedName>
        <fullName evidence="1">Uncharacterized protein</fullName>
    </submittedName>
</protein>
<keyword evidence="2" id="KW-1185">Reference proteome</keyword>
<comment type="caution">
    <text evidence="1">The sequence shown here is derived from an EMBL/GenBank/DDBJ whole genome shotgun (WGS) entry which is preliminary data.</text>
</comment>
<sequence>MTATLETSVPAAPSATAPAQTALVERRRAGEVLPRVPVGSLELTREQVAAGLFAQRDSLPDLPRIPTDLELLAAVERALAAYGLVGLEEPLQELDALPLGAREAGTAWAQAYRLCREHWYEDALCEPMAQSELAAALFASDLTVSRSALAYGRTALISGHVAEGVARLGIQAVLDLGQDMASEFGAPWRIRPVSQWRPEYLAVMPDRRRRKFCWDVAVNYSWFVPVPLVVWFDQGGCALGATPPQCPYALAVMDHIRGKHGSRG</sequence>
<dbReference type="Proteomes" id="UP001552594">
    <property type="component" value="Unassembled WGS sequence"/>
</dbReference>
<dbReference type="RefSeq" id="WP_109281768.1">
    <property type="nucleotide sequence ID" value="NZ_JBFAUK010000032.1"/>
</dbReference>
<accession>A0ABV3K5X2</accession>